<dbReference type="EMBL" id="JAPDHF010000006">
    <property type="protein sequence ID" value="KAJ4016200.1"/>
    <property type="molecule type" value="Genomic_DNA"/>
</dbReference>
<proteinExistence type="predicted"/>
<evidence type="ECO:0000313" key="1">
    <source>
        <dbReference type="EMBL" id="KAJ4016200.1"/>
    </source>
</evidence>
<reference evidence="1" key="1">
    <citation type="submission" date="2022-10" db="EMBL/GenBank/DDBJ databases">
        <title>Fusarium specimens isolated from Avocado Roots.</title>
        <authorList>
            <person name="Stajich J."/>
            <person name="Roper C."/>
            <person name="Heimlech-Rivalta G."/>
        </authorList>
    </citation>
    <scope>NUCLEOTIDE SEQUENCE</scope>
    <source>
        <strain evidence="1">CF00143</strain>
    </source>
</reference>
<comment type="caution">
    <text evidence="1">The sequence shown here is derived from an EMBL/GenBank/DDBJ whole genome shotgun (WGS) entry which is preliminary data.</text>
</comment>
<organism evidence="1 2">
    <name type="scientific">Fusarium irregulare</name>
    <dbReference type="NCBI Taxonomy" id="2494466"/>
    <lineage>
        <taxon>Eukaryota</taxon>
        <taxon>Fungi</taxon>
        <taxon>Dikarya</taxon>
        <taxon>Ascomycota</taxon>
        <taxon>Pezizomycotina</taxon>
        <taxon>Sordariomycetes</taxon>
        <taxon>Hypocreomycetidae</taxon>
        <taxon>Hypocreales</taxon>
        <taxon>Nectriaceae</taxon>
        <taxon>Fusarium</taxon>
        <taxon>Fusarium incarnatum-equiseti species complex</taxon>
    </lineage>
</organism>
<gene>
    <name evidence="1" type="ORF">NW766_004391</name>
</gene>
<name>A0A9W8PRX8_9HYPO</name>
<dbReference type="Proteomes" id="UP001152130">
    <property type="component" value="Unassembled WGS sequence"/>
</dbReference>
<keyword evidence="2" id="KW-1185">Reference proteome</keyword>
<protein>
    <submittedName>
        <fullName evidence="1">Uncharacterized protein</fullName>
    </submittedName>
</protein>
<evidence type="ECO:0000313" key="2">
    <source>
        <dbReference type="Proteomes" id="UP001152130"/>
    </source>
</evidence>
<dbReference type="AlphaFoldDB" id="A0A9W8PRX8"/>
<sequence length="271" mass="30656">MAARTKDITSDVASHKSSEGLHLFAVESVEKAIRLARSLQHKTSRSATEVSQFSGTLSSILCSIKSHLQEMLDSKNDAPKKVEGLLNNLERLCNWPRPLMKSGTSRHANRWRTLNALQFSPQADKAGECLKTFASAKDTTTIRRRVELLKKLRSFYSKDTEEELINTLTKRNDQATPSNCRLQLQPMGFDIGKDIKCLYSILRHYRSCESDGSRSDIVTQIRLNGYKSLVVKGTTAEFSVLFFDHPHIGRCHWQEASIQICQSTRPNFPKV</sequence>
<accession>A0A9W8PRX8</accession>